<dbReference type="CDD" id="cd00570">
    <property type="entry name" value="GST_N_family"/>
    <property type="match status" value="1"/>
</dbReference>
<reference evidence="3 4" key="1">
    <citation type="journal article" date="2019" name="Microb. Pathog.">
        <title>Comparison of VITEK 2, MALDI-TOF MS, 16S rRNA gene sequencing, and whole-genome sequencing for identification of Roseomonas mucosa.</title>
        <authorList>
            <person name="Rudolph W.W."/>
            <person name="Gunzer F."/>
            <person name="Trauth M."/>
            <person name="Bunk B."/>
            <person name="Bigge R."/>
            <person name="Schrottner P."/>
        </authorList>
    </citation>
    <scope>NUCLEOTIDE SEQUENCE [LARGE SCALE GENOMIC DNA]</scope>
    <source>
        <strain evidence="3 4">DSM 103800</strain>
    </source>
</reference>
<dbReference type="SFLD" id="SFLDS00019">
    <property type="entry name" value="Glutathione_Transferase_(cytos"/>
    <property type="match status" value="1"/>
</dbReference>
<comment type="caution">
    <text evidence="3">The sequence shown here is derived from an EMBL/GenBank/DDBJ whole genome shotgun (WGS) entry which is preliminary data.</text>
</comment>
<dbReference type="Proteomes" id="UP001258945">
    <property type="component" value="Unassembled WGS sequence"/>
</dbReference>
<accession>A0ABU3MD17</accession>
<organism evidence="3 4">
    <name type="scientific">Roseomonas gilardii</name>
    <dbReference type="NCBI Taxonomy" id="257708"/>
    <lineage>
        <taxon>Bacteria</taxon>
        <taxon>Pseudomonadati</taxon>
        <taxon>Pseudomonadota</taxon>
        <taxon>Alphaproteobacteria</taxon>
        <taxon>Acetobacterales</taxon>
        <taxon>Roseomonadaceae</taxon>
        <taxon>Roseomonas</taxon>
    </lineage>
</organism>
<feature type="domain" description="GST C-terminal" evidence="2">
    <location>
        <begin position="100"/>
        <end position="230"/>
    </location>
</feature>
<keyword evidence="4" id="KW-1185">Reference proteome</keyword>
<dbReference type="PANTHER" id="PTHR44051">
    <property type="entry name" value="GLUTATHIONE S-TRANSFERASE-RELATED"/>
    <property type="match status" value="1"/>
</dbReference>
<dbReference type="PROSITE" id="PS50404">
    <property type="entry name" value="GST_NTER"/>
    <property type="match status" value="1"/>
</dbReference>
<feature type="domain" description="GST N-terminal" evidence="1">
    <location>
        <begin position="14"/>
        <end position="95"/>
    </location>
</feature>
<dbReference type="PROSITE" id="PS50405">
    <property type="entry name" value="GST_CTER"/>
    <property type="match status" value="1"/>
</dbReference>
<evidence type="ECO:0000259" key="1">
    <source>
        <dbReference type="PROSITE" id="PS50404"/>
    </source>
</evidence>
<dbReference type="Gene3D" id="1.20.1050.10">
    <property type="match status" value="1"/>
</dbReference>
<evidence type="ECO:0000259" key="2">
    <source>
        <dbReference type="PROSITE" id="PS50405"/>
    </source>
</evidence>
<dbReference type="Pfam" id="PF13410">
    <property type="entry name" value="GST_C_2"/>
    <property type="match status" value="1"/>
</dbReference>
<dbReference type="EMBL" id="JAVVDO010000004">
    <property type="protein sequence ID" value="MDT8330265.1"/>
    <property type="molecule type" value="Genomic_DNA"/>
</dbReference>
<dbReference type="InterPro" id="IPR010987">
    <property type="entry name" value="Glutathione-S-Trfase_C-like"/>
</dbReference>
<dbReference type="RefSeq" id="WP_314280503.1">
    <property type="nucleotide sequence ID" value="NZ_JAVVDO010000004.1"/>
</dbReference>
<dbReference type="InterPro" id="IPR004045">
    <property type="entry name" value="Glutathione_S-Trfase_N"/>
</dbReference>
<dbReference type="InterPro" id="IPR036249">
    <property type="entry name" value="Thioredoxin-like_sf"/>
</dbReference>
<dbReference type="Pfam" id="PF13417">
    <property type="entry name" value="GST_N_3"/>
    <property type="match status" value="1"/>
</dbReference>
<dbReference type="InterPro" id="IPR040079">
    <property type="entry name" value="Glutathione_S-Trfase"/>
</dbReference>
<sequence length="274" mass="30688">MLGSLAADDREAWLPMLLYEHPLSSYAQKVKIALREKGLPFTAELPESFGTGRADTPLADANPRQEVPVLVDGEARILDSTIILEYIEERWPEPPLLPRDPAARAFARVTEEVCDTQYEAVNWGFGEILWFRRATGELAERMRATAARQTRLLQGWLAGRLGDAPFFSGERFGWADAAVAPMLNRSVHYGLGPEAGTPLAHWHARIRGRPSVAQTFAEFDAAAARMAAASELYTTGGRRREYRDHRLDWMIRSGGIEVVLAGLRDNNIRFSWPE</sequence>
<dbReference type="SFLD" id="SFLDG00358">
    <property type="entry name" value="Main_(cytGST)"/>
    <property type="match status" value="1"/>
</dbReference>
<proteinExistence type="predicted"/>
<evidence type="ECO:0000313" key="4">
    <source>
        <dbReference type="Proteomes" id="UP001258945"/>
    </source>
</evidence>
<dbReference type="InterPro" id="IPR036282">
    <property type="entry name" value="Glutathione-S-Trfase_C_sf"/>
</dbReference>
<dbReference type="PANTHER" id="PTHR44051:SF8">
    <property type="entry name" value="GLUTATHIONE S-TRANSFERASE GSTA"/>
    <property type="match status" value="1"/>
</dbReference>
<evidence type="ECO:0000313" key="3">
    <source>
        <dbReference type="EMBL" id="MDT8330265.1"/>
    </source>
</evidence>
<gene>
    <name evidence="3" type="ORF">RQ831_04315</name>
</gene>
<dbReference type="SUPFAM" id="SSF47616">
    <property type="entry name" value="GST C-terminal domain-like"/>
    <property type="match status" value="1"/>
</dbReference>
<dbReference type="SUPFAM" id="SSF52833">
    <property type="entry name" value="Thioredoxin-like"/>
    <property type="match status" value="1"/>
</dbReference>
<protein>
    <submittedName>
        <fullName evidence="3">Glutathione S-transferase family protein</fullName>
    </submittedName>
</protein>
<name>A0ABU3MD17_9PROT</name>
<dbReference type="Gene3D" id="3.40.30.10">
    <property type="entry name" value="Glutaredoxin"/>
    <property type="match status" value="1"/>
</dbReference>